<dbReference type="EMBL" id="SLVJ01000043">
    <property type="protein sequence ID" value="TCM59392.1"/>
    <property type="molecule type" value="Genomic_DNA"/>
</dbReference>
<keyword evidence="1" id="KW-0812">Transmembrane</keyword>
<feature type="transmembrane region" description="Helical" evidence="1">
    <location>
        <begin position="197"/>
        <end position="217"/>
    </location>
</feature>
<dbReference type="PANTHER" id="PTHR40078">
    <property type="entry name" value="INTEGRAL MEMBRANE PROTEIN-RELATED"/>
    <property type="match status" value="1"/>
</dbReference>
<evidence type="ECO:0000313" key="3">
    <source>
        <dbReference type="Proteomes" id="UP000294963"/>
    </source>
</evidence>
<dbReference type="Proteomes" id="UP000294963">
    <property type="component" value="Unassembled WGS sequence"/>
</dbReference>
<keyword evidence="1" id="KW-0472">Membrane</keyword>
<gene>
    <name evidence="2" type="ORF">EC844_1439</name>
</gene>
<accession>A0A4R1XAG6</accession>
<dbReference type="InterPro" id="IPR038750">
    <property type="entry name" value="YczE/YyaS-like"/>
</dbReference>
<feature type="transmembrane region" description="Helical" evidence="1">
    <location>
        <begin position="118"/>
        <end position="140"/>
    </location>
</feature>
<dbReference type="Pfam" id="PF19700">
    <property type="entry name" value="DUF6198"/>
    <property type="match status" value="1"/>
</dbReference>
<name>A0A4R1XAG6_ACICA</name>
<reference evidence="2 3" key="1">
    <citation type="submission" date="2019-03" db="EMBL/GenBank/DDBJ databases">
        <title>Genomic analyses of the natural microbiome of Caenorhabditis elegans.</title>
        <authorList>
            <person name="Samuel B."/>
        </authorList>
    </citation>
    <scope>NUCLEOTIDE SEQUENCE [LARGE SCALE GENOMIC DNA]</scope>
    <source>
        <strain evidence="2 3">JUb89</strain>
    </source>
</reference>
<proteinExistence type="predicted"/>
<comment type="caution">
    <text evidence="2">The sequence shown here is derived from an EMBL/GenBank/DDBJ whole genome shotgun (WGS) entry which is preliminary data.</text>
</comment>
<feature type="transmembrane region" description="Helical" evidence="1">
    <location>
        <begin position="91"/>
        <end position="112"/>
    </location>
</feature>
<organism evidence="2 3">
    <name type="scientific">Acinetobacter calcoaceticus</name>
    <dbReference type="NCBI Taxonomy" id="471"/>
    <lineage>
        <taxon>Bacteria</taxon>
        <taxon>Pseudomonadati</taxon>
        <taxon>Pseudomonadota</taxon>
        <taxon>Gammaproteobacteria</taxon>
        <taxon>Moraxellales</taxon>
        <taxon>Moraxellaceae</taxon>
        <taxon>Acinetobacter</taxon>
        <taxon>Acinetobacter calcoaceticus/baumannii complex</taxon>
    </lineage>
</organism>
<dbReference type="AlphaFoldDB" id="A0A4R1XAG6"/>
<feature type="transmembrane region" description="Helical" evidence="1">
    <location>
        <begin position="173"/>
        <end position="191"/>
    </location>
</feature>
<keyword evidence="3" id="KW-1185">Reference proteome</keyword>
<feature type="transmembrane region" description="Helical" evidence="1">
    <location>
        <begin position="53"/>
        <end position="79"/>
    </location>
</feature>
<keyword evidence="1" id="KW-1133">Transmembrane helix</keyword>
<sequence>MHSVCRQLMPQNTSHLISRSATLILGLATLAFGMVLSIRSQLGTSPVSSVPYAFSYIVPLSVGTLTIILHSFMILLQYLSLRKKFHWTRCLQLLVGMTMGIFIDLMLMWTSAWHMDHYLGQLFMCLMSCIFTAVGICLIIKADLINLAIEGFYQVISLKYGISFSRCKTIGDILMVLFAMLSALVFTQQVIGVREGTVITALMVGIMIKWIMPYLNFLDHETKPSLANKQHA</sequence>
<dbReference type="PANTHER" id="PTHR40078:SF1">
    <property type="entry name" value="INTEGRAL MEMBRANE PROTEIN"/>
    <property type="match status" value="1"/>
</dbReference>
<evidence type="ECO:0000256" key="1">
    <source>
        <dbReference type="SAM" id="Phobius"/>
    </source>
</evidence>
<protein>
    <submittedName>
        <fullName evidence="2">Putative membrane protein YczE</fullName>
    </submittedName>
</protein>
<evidence type="ECO:0000313" key="2">
    <source>
        <dbReference type="EMBL" id="TCM59392.1"/>
    </source>
</evidence>